<protein>
    <submittedName>
        <fullName evidence="2">ISL3 family transposase</fullName>
    </submittedName>
</protein>
<feature type="non-terminal residue" evidence="2">
    <location>
        <position position="1"/>
    </location>
</feature>
<dbReference type="EMBL" id="QRAN01000025">
    <property type="protein sequence ID" value="RLQ20486.1"/>
    <property type="molecule type" value="Genomic_DNA"/>
</dbReference>
<reference evidence="2 3" key="1">
    <citation type="submission" date="2018-07" db="EMBL/GenBank/DDBJ databases">
        <title>Halioglobus sp. genome submission.</title>
        <authorList>
            <person name="Ye M.-Q."/>
            <person name="Du Z.-J."/>
        </authorList>
    </citation>
    <scope>NUCLEOTIDE SEQUENCE [LARGE SCALE GENOMIC DNA]</scope>
    <source>
        <strain evidence="2 3">U0301</strain>
    </source>
</reference>
<dbReference type="AlphaFoldDB" id="A0A3L7DTS1"/>
<dbReference type="PANTHER" id="PTHR33498:SF1">
    <property type="entry name" value="TRANSPOSASE FOR INSERTION SEQUENCE ELEMENT IS1557"/>
    <property type="match status" value="1"/>
</dbReference>
<proteinExistence type="predicted"/>
<evidence type="ECO:0000259" key="1">
    <source>
        <dbReference type="Pfam" id="PF01610"/>
    </source>
</evidence>
<dbReference type="PANTHER" id="PTHR33498">
    <property type="entry name" value="TRANSPOSASE FOR INSERTION SEQUENCE ELEMENT IS1557"/>
    <property type="match status" value="1"/>
</dbReference>
<organism evidence="2 3">
    <name type="scientific">Seongchinamella sediminis</name>
    <dbReference type="NCBI Taxonomy" id="2283635"/>
    <lineage>
        <taxon>Bacteria</taxon>
        <taxon>Pseudomonadati</taxon>
        <taxon>Pseudomonadota</taxon>
        <taxon>Gammaproteobacteria</taxon>
        <taxon>Cellvibrionales</taxon>
        <taxon>Halieaceae</taxon>
        <taxon>Seongchinamella</taxon>
    </lineage>
</organism>
<dbReference type="NCBIfam" id="NF033550">
    <property type="entry name" value="transpos_ISL3"/>
    <property type="match status" value="1"/>
</dbReference>
<accession>A0A3L7DTS1</accession>
<name>A0A3L7DTS1_9GAMM</name>
<evidence type="ECO:0000313" key="2">
    <source>
        <dbReference type="EMBL" id="RLQ20486.1"/>
    </source>
</evidence>
<comment type="caution">
    <text evidence="2">The sequence shown here is derived from an EMBL/GenBank/DDBJ whole genome shotgun (WGS) entry which is preliminary data.</text>
</comment>
<keyword evidence="3" id="KW-1185">Reference proteome</keyword>
<dbReference type="InterPro" id="IPR002560">
    <property type="entry name" value="Transposase_DDE"/>
</dbReference>
<evidence type="ECO:0000313" key="3">
    <source>
        <dbReference type="Proteomes" id="UP000265509"/>
    </source>
</evidence>
<sequence length="263" mass="30626">EALAPKRLSVDETAYRKGHDYITVVTEQESGTVLHVAEDRLTSSLGSFYEQLDENQLDGIEVVCMDMWPAYIRATREAIEDADRKIAFDRFHVAQYLGKGVDQVRRDEHRLLLKAGDRQLKGTKYQWLRSPDNMSWHQRRAFTSLRNSTLKTARAWAMKDFAAQLWHYKHRTWAMKGWKRLINWMSRSRLAPMKKVAATLKKHLWGIINAVVLNADNSHAESINSRIKTVKTRARGFRNKQRFRDAIYFHLGGLQLYPAGVRQ</sequence>
<gene>
    <name evidence="2" type="ORF">DWB85_17195</name>
</gene>
<feature type="domain" description="Transposase IS204/IS1001/IS1096/IS1165 DDE" evidence="1">
    <location>
        <begin position="8"/>
        <end position="245"/>
    </location>
</feature>
<dbReference type="Proteomes" id="UP000265509">
    <property type="component" value="Unassembled WGS sequence"/>
</dbReference>
<dbReference type="OrthoDB" id="6378821at2"/>
<dbReference type="Pfam" id="PF01610">
    <property type="entry name" value="DDE_Tnp_ISL3"/>
    <property type="match status" value="1"/>
</dbReference>
<dbReference type="RefSeq" id="WP_117956998.1">
    <property type="nucleotide sequence ID" value="NZ_QRAN01000025.1"/>
</dbReference>
<dbReference type="InterPro" id="IPR047951">
    <property type="entry name" value="Transpos_ISL3"/>
</dbReference>